<dbReference type="RefSeq" id="WP_131450415.1">
    <property type="nucleotide sequence ID" value="NZ_SJZI01000050.1"/>
</dbReference>
<dbReference type="OrthoDB" id="1119986at2"/>
<proteinExistence type="predicted"/>
<name>A0A4R1B7Q8_9BACT</name>
<comment type="caution">
    <text evidence="1">The sequence shown here is derived from an EMBL/GenBank/DDBJ whole genome shotgun (WGS) entry which is preliminary data.</text>
</comment>
<evidence type="ECO:0000313" key="2">
    <source>
        <dbReference type="Proteomes" id="UP000295334"/>
    </source>
</evidence>
<dbReference type="AlphaFoldDB" id="A0A4R1B7Q8"/>
<sequence length="229" mass="25336">MNQEQDNFLEMLGNTQLHCDAHRPYWTHLLPVSESVQALTETKREIDLCALVQTDGTSGSKAAKDMALELSAGKSYTMGRRVLAWAKKTGRADVVAAVDFSKSDLLQGAEADLLQRHRLIHRYASDNKAELAAYQVTDEALTALETAINTFDALRGGYKEKGNHRIYCTGRIDELIGKAREILDILDDEVEGLIENKEFIETYFIARRKTDRRATRSTAAAGSTAATGA</sequence>
<accession>A0A4R1B7Q8</accession>
<keyword evidence="2" id="KW-1185">Reference proteome</keyword>
<protein>
    <submittedName>
        <fullName evidence="1">Uncharacterized protein</fullName>
    </submittedName>
</protein>
<evidence type="ECO:0000313" key="1">
    <source>
        <dbReference type="EMBL" id="TCJ12658.1"/>
    </source>
</evidence>
<dbReference type="EMBL" id="SJZI01000050">
    <property type="protein sequence ID" value="TCJ12658.1"/>
    <property type="molecule type" value="Genomic_DNA"/>
</dbReference>
<dbReference type="Proteomes" id="UP000295334">
    <property type="component" value="Unassembled WGS sequence"/>
</dbReference>
<organism evidence="1 2">
    <name type="scientific">Flaviaesturariibacter flavus</name>
    <dbReference type="NCBI Taxonomy" id="2502780"/>
    <lineage>
        <taxon>Bacteria</taxon>
        <taxon>Pseudomonadati</taxon>
        <taxon>Bacteroidota</taxon>
        <taxon>Chitinophagia</taxon>
        <taxon>Chitinophagales</taxon>
        <taxon>Chitinophagaceae</taxon>
        <taxon>Flaviaestuariibacter</taxon>
    </lineage>
</organism>
<reference evidence="1 2" key="1">
    <citation type="submission" date="2019-03" db="EMBL/GenBank/DDBJ databases">
        <authorList>
            <person name="Kim M.K.M."/>
        </authorList>
    </citation>
    <scope>NUCLEOTIDE SEQUENCE [LARGE SCALE GENOMIC DNA]</scope>
    <source>
        <strain evidence="1 2">17J68-12</strain>
    </source>
</reference>
<gene>
    <name evidence="1" type="ORF">EPD60_15450</name>
</gene>